<gene>
    <name evidence="1" type="ORF">MGN01_46210</name>
</gene>
<name>A0A512JS39_9HYPH</name>
<dbReference type="AlphaFoldDB" id="A0A512JS39"/>
<protein>
    <submittedName>
        <fullName evidence="1">Uncharacterized protein</fullName>
    </submittedName>
</protein>
<keyword evidence="2" id="KW-1185">Reference proteome</keyword>
<proteinExistence type="predicted"/>
<dbReference type="EMBL" id="BJZV01000069">
    <property type="protein sequence ID" value="GEP12776.1"/>
    <property type="molecule type" value="Genomic_DNA"/>
</dbReference>
<sequence length="83" mass="9199">MVEGPVRRQLVCFAEGIREKRTFDVRLELAESGLSALDFKPAKSRRLRPARDVPKQAYTERAGPKVPEAVVPAATKKLAYGFG</sequence>
<evidence type="ECO:0000313" key="2">
    <source>
        <dbReference type="Proteomes" id="UP000321750"/>
    </source>
</evidence>
<dbReference type="Proteomes" id="UP000321750">
    <property type="component" value="Unassembled WGS sequence"/>
</dbReference>
<organism evidence="1 2">
    <name type="scientific">Methylobacterium gnaphalii</name>
    <dbReference type="NCBI Taxonomy" id="1010610"/>
    <lineage>
        <taxon>Bacteria</taxon>
        <taxon>Pseudomonadati</taxon>
        <taxon>Pseudomonadota</taxon>
        <taxon>Alphaproteobacteria</taxon>
        <taxon>Hyphomicrobiales</taxon>
        <taxon>Methylobacteriaceae</taxon>
        <taxon>Methylobacterium</taxon>
    </lineage>
</organism>
<reference evidence="1 2" key="1">
    <citation type="submission" date="2019-07" db="EMBL/GenBank/DDBJ databases">
        <title>Whole genome shotgun sequence of Methylobacterium gnaphalii NBRC 107716.</title>
        <authorList>
            <person name="Hosoyama A."/>
            <person name="Uohara A."/>
            <person name="Ohji S."/>
            <person name="Ichikawa N."/>
        </authorList>
    </citation>
    <scope>NUCLEOTIDE SEQUENCE [LARGE SCALE GENOMIC DNA]</scope>
    <source>
        <strain evidence="1 2">NBRC 107716</strain>
    </source>
</reference>
<evidence type="ECO:0000313" key="1">
    <source>
        <dbReference type="EMBL" id="GEP12776.1"/>
    </source>
</evidence>
<accession>A0A512JS39</accession>
<comment type="caution">
    <text evidence="1">The sequence shown here is derived from an EMBL/GenBank/DDBJ whole genome shotgun (WGS) entry which is preliminary data.</text>
</comment>